<feature type="region of interest" description="Disordered" evidence="1">
    <location>
        <begin position="96"/>
        <end position="142"/>
    </location>
</feature>
<keyword evidence="2" id="KW-1133">Transmembrane helix</keyword>
<name>A0A518EUB8_9BACT</name>
<sequence>MSFLTSFAGCDWTGPLGLLQRPQAPESPFKDVLGWIIVFFVIVWPILRGIMETARTQRKEFEEKEGKQAKGAAGPPRPARRKRTLEEILEGKLERADVDVRAPSEASTAAPARPPVSRATVPKSAPPAARFGERPAGESTAPVYRANDLLGGDSYADSYGEDSVDLVGDPYDEAAMTRDLVPDAKLRRIPTEDEVEAGSPMSGTQARGVTAATVANQPGRLAAAPVPANLVREDPEVLFGRLKKPLTPWQKAFVLREVLGTPLSSRPSPTLTDLPD</sequence>
<keyword evidence="2" id="KW-0472">Membrane</keyword>
<dbReference type="Proteomes" id="UP000320390">
    <property type="component" value="Chromosome"/>
</dbReference>
<keyword evidence="2" id="KW-0812">Transmembrane</keyword>
<evidence type="ECO:0000313" key="3">
    <source>
        <dbReference type="EMBL" id="QDV07692.1"/>
    </source>
</evidence>
<feature type="transmembrane region" description="Helical" evidence="2">
    <location>
        <begin position="32"/>
        <end position="51"/>
    </location>
</feature>
<reference evidence="3 4" key="1">
    <citation type="submission" date="2019-02" db="EMBL/GenBank/DDBJ databases">
        <title>Deep-cultivation of Planctomycetes and their phenomic and genomic characterization uncovers novel biology.</title>
        <authorList>
            <person name="Wiegand S."/>
            <person name="Jogler M."/>
            <person name="Boedeker C."/>
            <person name="Pinto D."/>
            <person name="Vollmers J."/>
            <person name="Rivas-Marin E."/>
            <person name="Kohn T."/>
            <person name="Peeters S.H."/>
            <person name="Heuer A."/>
            <person name="Rast P."/>
            <person name="Oberbeckmann S."/>
            <person name="Bunk B."/>
            <person name="Jeske O."/>
            <person name="Meyerdierks A."/>
            <person name="Storesund J.E."/>
            <person name="Kallscheuer N."/>
            <person name="Luecker S."/>
            <person name="Lage O.M."/>
            <person name="Pohl T."/>
            <person name="Merkel B.J."/>
            <person name="Hornburger P."/>
            <person name="Mueller R.-W."/>
            <person name="Bruemmer F."/>
            <person name="Labrenz M."/>
            <person name="Spormann A.M."/>
            <person name="Op den Camp H."/>
            <person name="Overmann J."/>
            <person name="Amann R."/>
            <person name="Jetten M.S.M."/>
            <person name="Mascher T."/>
            <person name="Medema M.H."/>
            <person name="Devos D.P."/>
            <person name="Kaster A.-K."/>
            <person name="Ovreas L."/>
            <person name="Rohde M."/>
            <person name="Galperin M.Y."/>
            <person name="Jogler C."/>
        </authorList>
    </citation>
    <scope>NUCLEOTIDE SEQUENCE [LARGE SCALE GENOMIC DNA]</scope>
    <source>
        <strain evidence="3 4">Poly30</strain>
    </source>
</reference>
<dbReference type="EMBL" id="CP036434">
    <property type="protein sequence ID" value="QDV07692.1"/>
    <property type="molecule type" value="Genomic_DNA"/>
</dbReference>
<accession>A0A518EUB8</accession>
<evidence type="ECO:0000256" key="2">
    <source>
        <dbReference type="SAM" id="Phobius"/>
    </source>
</evidence>
<feature type="region of interest" description="Disordered" evidence="1">
    <location>
        <begin position="187"/>
        <end position="208"/>
    </location>
</feature>
<proteinExistence type="predicted"/>
<keyword evidence="4" id="KW-1185">Reference proteome</keyword>
<evidence type="ECO:0000256" key="1">
    <source>
        <dbReference type="SAM" id="MobiDB-lite"/>
    </source>
</evidence>
<protein>
    <submittedName>
        <fullName evidence="3">Uncharacterized protein</fullName>
    </submittedName>
</protein>
<organism evidence="3 4">
    <name type="scientific">Saltatorellus ferox</name>
    <dbReference type="NCBI Taxonomy" id="2528018"/>
    <lineage>
        <taxon>Bacteria</taxon>
        <taxon>Pseudomonadati</taxon>
        <taxon>Planctomycetota</taxon>
        <taxon>Planctomycetia</taxon>
        <taxon>Planctomycetia incertae sedis</taxon>
        <taxon>Saltatorellus</taxon>
    </lineage>
</organism>
<gene>
    <name evidence="3" type="ORF">Poly30_32210</name>
</gene>
<feature type="region of interest" description="Disordered" evidence="1">
    <location>
        <begin position="61"/>
        <end position="83"/>
    </location>
</feature>
<evidence type="ECO:0000313" key="4">
    <source>
        <dbReference type="Proteomes" id="UP000320390"/>
    </source>
</evidence>
<dbReference type="RefSeq" id="WP_145199021.1">
    <property type="nucleotide sequence ID" value="NZ_CP036434.1"/>
</dbReference>
<dbReference type="AlphaFoldDB" id="A0A518EUB8"/>